<gene>
    <name evidence="3" type="ORF">SAMN02745116_00162</name>
</gene>
<evidence type="ECO:0000313" key="4">
    <source>
        <dbReference type="Proteomes" id="UP000190328"/>
    </source>
</evidence>
<dbReference type="AlphaFoldDB" id="A0A1T4KAZ1"/>
<dbReference type="RefSeq" id="WP_078806140.1">
    <property type="nucleotide sequence ID" value="NZ_FUXI01000002.1"/>
</dbReference>
<name>A0A1T4KAZ1_9ENTE</name>
<reference evidence="3 4" key="1">
    <citation type="submission" date="2017-02" db="EMBL/GenBank/DDBJ databases">
        <authorList>
            <person name="Peterson S.W."/>
        </authorList>
    </citation>
    <scope>NUCLEOTIDE SEQUENCE [LARGE SCALE GENOMIC DNA]</scope>
    <source>
        <strain evidence="3 4">ATCC BAA-1030</strain>
    </source>
</reference>
<dbReference type="Gene3D" id="2.60.40.10">
    <property type="entry name" value="Immunoglobulins"/>
    <property type="match status" value="1"/>
</dbReference>
<dbReference type="OrthoDB" id="2178703at2"/>
<dbReference type="Proteomes" id="UP000190328">
    <property type="component" value="Unassembled WGS sequence"/>
</dbReference>
<organism evidence="3 4">
    <name type="scientific">Pilibacter termitis</name>
    <dbReference type="NCBI Taxonomy" id="263852"/>
    <lineage>
        <taxon>Bacteria</taxon>
        <taxon>Bacillati</taxon>
        <taxon>Bacillota</taxon>
        <taxon>Bacilli</taxon>
        <taxon>Lactobacillales</taxon>
        <taxon>Enterococcaceae</taxon>
        <taxon>Pilibacter</taxon>
    </lineage>
</organism>
<dbReference type="Pfam" id="PF17802">
    <property type="entry name" value="SpaA"/>
    <property type="match status" value="1"/>
</dbReference>
<feature type="transmembrane region" description="Helical" evidence="1">
    <location>
        <begin position="664"/>
        <end position="687"/>
    </location>
</feature>
<evidence type="ECO:0000259" key="2">
    <source>
        <dbReference type="Pfam" id="PF17802"/>
    </source>
</evidence>
<evidence type="ECO:0000313" key="3">
    <source>
        <dbReference type="EMBL" id="SJZ39600.1"/>
    </source>
</evidence>
<dbReference type="InterPro" id="IPR013783">
    <property type="entry name" value="Ig-like_fold"/>
</dbReference>
<keyword evidence="4" id="KW-1185">Reference proteome</keyword>
<dbReference type="InterPro" id="IPR041033">
    <property type="entry name" value="SpaA_PFL_dom_1"/>
</dbReference>
<dbReference type="EMBL" id="FUXI01000002">
    <property type="protein sequence ID" value="SJZ39600.1"/>
    <property type="molecule type" value="Genomic_DNA"/>
</dbReference>
<protein>
    <recommendedName>
        <fullName evidence="2">SpaA-like prealbumin fold domain-containing protein</fullName>
    </recommendedName>
</protein>
<proteinExistence type="predicted"/>
<keyword evidence="1" id="KW-0472">Membrane</keyword>
<feature type="domain" description="SpaA-like prealbumin fold" evidence="2">
    <location>
        <begin position="526"/>
        <end position="634"/>
    </location>
</feature>
<evidence type="ECO:0000256" key="1">
    <source>
        <dbReference type="SAM" id="Phobius"/>
    </source>
</evidence>
<keyword evidence="1" id="KW-1133">Transmembrane helix</keyword>
<dbReference type="STRING" id="263852.SAMN02745116_00162"/>
<keyword evidence="1" id="KW-0812">Transmembrane</keyword>
<sequence length="699" mass="74530">METRKIKEKVLVSFAFIGFISVVAFGLVAGANTLIPSDAVLDSTTDRVITISKIKGGSGSPDSQSLVGVTGDNDAINAILGNGWQVDNTGSPTTYRISKLKMNAANTAPAESPLNYTVIDFIDVTTSGGNAQLNLGSPTHHVPDVEAKGFYTLDYQGNAVAEGDEDTGTPDGYYLIEEQNATSGSRAYRGYLTMPNVQEIDDGTGHSKGQIIYDVHLFPKVVKEVSFGFSTAVNILNTDGTTMDRFADKDVWLHDTVANGDSNNWTILANYSKTTLQYMRASNGNAIYMGFDGVYSNKHSATKSTGDFTCSFTAPTAEGTTFPDNANISNNYPADWKGSVGLLITNLNDDTYEYISFGKVVYDAQGDSSSHVNTVTYNGVSWSFNGYNAHAWWGTNSAMVGIPASWGDATHLGVNNKLGDKYAGIDLTDPAQGYKVQVCATIRFTTLGYPFTPEYLSTGGSLADKPVHPYELGAYVVDTSGSPAITTFDTDATNGLPTGFPQAADGYKTQDNPNGVFLDRAYITTGSLNADKINSNGSDLTGAKFLLKVKDTHGANPAVEGQYISRGTGNGAITYTATKASGTALTSGAWLTNSGASANTLQGYFQMPGIDPDWDYELEETTAPDTYQLLSKPLLIPSANISTERFVTDETNGDYIKVVNIKKMILPVTGGIGLGLIVLVGLTFIFIGGLNKKRMKGSE</sequence>
<accession>A0A1T4KAZ1</accession>